<dbReference type="PROSITE" id="PS50853">
    <property type="entry name" value="FN3"/>
    <property type="match status" value="1"/>
</dbReference>
<evidence type="ECO:0000256" key="3">
    <source>
        <dbReference type="SAM" id="MobiDB-lite"/>
    </source>
</evidence>
<keyword evidence="2" id="KW-0119">Carbohydrate metabolism</keyword>
<feature type="region of interest" description="Disordered" evidence="3">
    <location>
        <begin position="363"/>
        <end position="383"/>
    </location>
</feature>
<evidence type="ECO:0000256" key="2">
    <source>
        <dbReference type="ARBA" id="ARBA00023326"/>
    </source>
</evidence>
<evidence type="ECO:0000313" key="6">
    <source>
        <dbReference type="EMBL" id="GAA2223626.1"/>
    </source>
</evidence>
<evidence type="ECO:0000259" key="5">
    <source>
        <dbReference type="PROSITE" id="PS50853"/>
    </source>
</evidence>
<dbReference type="Proteomes" id="UP001500929">
    <property type="component" value="Unassembled WGS sequence"/>
</dbReference>
<keyword evidence="1" id="KW-0326">Glycosidase</keyword>
<dbReference type="InterPro" id="IPR013783">
    <property type="entry name" value="Ig-like_fold"/>
</dbReference>
<sequence>MVAVVAVVAGISAGAALADGYAGARVQPDDAAIWVSSAVHQSVARANTLVGELDTAVRMGSSSLTVAQSGRTVVIGDLGAGEARLLDPATAEVLVAAPLPSGTDRVELQGGTIVMSSRSTGDVWAVEVGALASFDATTTPTLALGAGGAASVSEDGSIVAVSPSAGAVYTLPQGSRGVAAGSAAIDLQPDADVEIAAVGESWAVLDRTVPRVLLPNAVAPLDAVDDPATARLQESGESSGAVLVATSSGLLGVGRDGAVERLADGDGPPAAPTWVGGCAYAAWSGSGYWTGCEGEPARSGGLDGLSSSSRLVFDGDGGERLLVSDTVTGRSWDLARAGAVIDDWEPLVAAAADDDAAGTTIADRADELDPDQRPPVAADDRFGARPGRATVLPVLQNDYDPNGDVIVIDAVQVADDADYSVGIVSDRQRLLVTLPSTASGTLALGYTVSDGHGGSASATVSVEVRTDSENSPPVQVRQRTIDVVSGGRAEVSALSDWYDPDGDPIVVRTASAGSPGSIAVGPDGSITVLDPGIETGTSPAVIVVSDGVSDTTGTVWISSTAPEDAPLLAEGFAVAARVGEAVTLSPLAHVTGASGGLRLGSLTAREGAVQPDFLTGTGEFTPASAGTTLLEYSVADGARSASGVIRVVAEPAAEAGAAPVTLPHAAVVRAGGSVDVDVLALDSDPAGGVLLVEGELDVPAPYRAEVLDRRTVRIVLEGPDPEESAGSGRSVVGYRVTNGVASTAGTISVMEVSAGATAPPPVARDDRASVRAGDVVDIPVLANDLHPFGDPLTLDPVLPRSLASDAGLLFVSGDRLRYLAPGTPGDYTALYRVDAPDGQWATGSVTITVREADLDSNSPPRPGGIVARVAAGETVRIPVDLEGVDPDGDSVQFLGADSAPGKGAVTDFGDDWMEYTAGEYSTGTDRFDYAVVDRLGARAVGIARVGIAPRTDDGPGAPVVVADEVSTRPARTVLVPVLANDSDPEGGALSVVGVEPIDPGQSALARVEGDLVAVEVPSAEHRSAFVYTVSDDRGAEATGVLIVDARSDAPLARPVVSDTVVPVEQVMEAEDGVIDVDVLRSVFFAEGEVSRLWLSVDPGSARVARVADGRVRVQVADGQQIIPFTVAHPDDPNVRSSGFVWVPGRADALPQRRVDAPALRVRSGEPLTIELADQIVVAGGGRPVVADRSSVRATHSDGGSLVVDDDTLGFRSADGYFGPASISVEVADGTGGDARVSTIVLGITVTPAVDQPPRFEGAVVELEPGQARTLDLVRLTSTPVGTSPPSGFSLLEPASGGFTAMLVGSRLTLTAADGAGRGDSGSFTIGVSSAASAGRSGRVEVSVVSSTRPKAVAVADTVVAPRGRTTSIDLLANDAAGNPFPATPLRLVAVRGAEAGRLPDGVQVVPRGETGVLDVTVSADAPAADLALHYQVLDATGASDRAVWGSVSVSVQDRPEPVRSVAVTGFGDRTLTVAIAPGAARNSPISVFEVTARTPSGDSVTTECASTVCTVGTPGNGPTAAATVSVSARNAVGLSDPVVYGSAVWSDLLPSVPVALTAAPANGTLLARWSPSTVPAGGSAVQEYTVSVDGRAQSTVPASSCEASGCSTVITGLSNGTSTSIVIGARNGAYPALSSWPTASVTATPYGAPRAGTATAVVDPAGAPGSLTVVWPGFEGNGDPVSGYVVQLLAPGTTAVPGGAQACSVTAPAPGSVVEPVVGSAVLDQRVLGAGAGSAVFTGLDLVGAAYPVVVWGHNRAGCTPSALTTAVVLPRPGPVDTGAVQVDMVVEGTALEPRLVAAPAPSTVPTTRYRVQRVAEDGSPFGPSASLALGELPRLRTGGEFGAPYRFVVQACTTWNGVEACGDPSGPVTAPEPSLTFAPAAGPSFAAGMWRWSGAPDNGDLPAIFTCGPDGATPSRDVVPESLTSTTCTPAGSTGGPPGGDGPAWLLVAVGGRDFVYRDPGD</sequence>
<evidence type="ECO:0000256" key="1">
    <source>
        <dbReference type="ARBA" id="ARBA00023295"/>
    </source>
</evidence>
<proteinExistence type="predicted"/>
<gene>
    <name evidence="6" type="ORF">GCM10009851_03540</name>
</gene>
<dbReference type="InterPro" id="IPR011045">
    <property type="entry name" value="N2O_reductase_N"/>
</dbReference>
<protein>
    <submittedName>
        <fullName evidence="6">Ig-like domain-containing protein</fullName>
    </submittedName>
</protein>
<feature type="signal peptide" evidence="4">
    <location>
        <begin position="1"/>
        <end position="18"/>
    </location>
</feature>
<keyword evidence="1" id="KW-0378">Hydrolase</keyword>
<feature type="region of interest" description="Disordered" evidence="3">
    <location>
        <begin position="1922"/>
        <end position="1945"/>
    </location>
</feature>
<dbReference type="InterPro" id="IPR036116">
    <property type="entry name" value="FN3_sf"/>
</dbReference>
<comment type="caution">
    <text evidence="6">The sequence shown here is derived from an EMBL/GenBank/DDBJ whole genome shotgun (WGS) entry which is preliminary data.</text>
</comment>
<dbReference type="SUPFAM" id="SSF49265">
    <property type="entry name" value="Fibronectin type III"/>
    <property type="match status" value="2"/>
</dbReference>
<dbReference type="Pfam" id="PF17963">
    <property type="entry name" value="Big_9"/>
    <property type="match status" value="4"/>
</dbReference>
<dbReference type="InterPro" id="IPR003961">
    <property type="entry name" value="FN3_dom"/>
</dbReference>
<dbReference type="SUPFAM" id="SSF50974">
    <property type="entry name" value="Nitrous oxide reductase, N-terminal domain"/>
    <property type="match status" value="1"/>
</dbReference>
<accession>A0ABN3D8F7</accession>
<dbReference type="EMBL" id="BAAAQY010000001">
    <property type="protein sequence ID" value="GAA2223626.1"/>
    <property type="molecule type" value="Genomic_DNA"/>
</dbReference>
<keyword evidence="2" id="KW-0624">Polysaccharide degradation</keyword>
<evidence type="ECO:0000313" key="7">
    <source>
        <dbReference type="Proteomes" id="UP001500929"/>
    </source>
</evidence>
<dbReference type="Gene3D" id="2.60.40.10">
    <property type="entry name" value="Immunoglobulins"/>
    <property type="match status" value="2"/>
</dbReference>
<name>A0ABN3D8F7_9MICO</name>
<feature type="domain" description="Fibronectin type-III" evidence="5">
    <location>
        <begin position="1549"/>
        <end position="1647"/>
    </location>
</feature>
<feature type="compositionally biased region" description="Gly residues" evidence="3">
    <location>
        <begin position="1934"/>
        <end position="1943"/>
    </location>
</feature>
<keyword evidence="4" id="KW-0732">Signal</keyword>
<keyword evidence="7" id="KW-1185">Reference proteome</keyword>
<evidence type="ECO:0000256" key="4">
    <source>
        <dbReference type="SAM" id="SignalP"/>
    </source>
</evidence>
<reference evidence="6 7" key="1">
    <citation type="journal article" date="2019" name="Int. J. Syst. Evol. Microbiol.">
        <title>The Global Catalogue of Microorganisms (GCM) 10K type strain sequencing project: providing services to taxonomists for standard genome sequencing and annotation.</title>
        <authorList>
            <consortium name="The Broad Institute Genomics Platform"/>
            <consortium name="The Broad Institute Genome Sequencing Center for Infectious Disease"/>
            <person name="Wu L."/>
            <person name="Ma J."/>
        </authorList>
    </citation>
    <scope>NUCLEOTIDE SEQUENCE [LARGE SCALE GENOMIC DNA]</scope>
    <source>
        <strain evidence="6 7">JCM 16117</strain>
    </source>
</reference>
<feature type="chain" id="PRO_5046689749" evidence="4">
    <location>
        <begin position="19"/>
        <end position="1963"/>
    </location>
</feature>
<organism evidence="6 7">
    <name type="scientific">Herbiconiux moechotypicola</name>
    <dbReference type="NCBI Taxonomy" id="637393"/>
    <lineage>
        <taxon>Bacteria</taxon>
        <taxon>Bacillati</taxon>
        <taxon>Actinomycetota</taxon>
        <taxon>Actinomycetes</taxon>
        <taxon>Micrococcales</taxon>
        <taxon>Microbacteriaceae</taxon>
        <taxon>Herbiconiux</taxon>
    </lineage>
</organism>